<feature type="binding site" evidence="13">
    <location>
        <position position="77"/>
    </location>
    <ligand>
        <name>Mg(2+)</name>
        <dbReference type="ChEBI" id="CHEBI:18420"/>
    </ligand>
</feature>
<evidence type="ECO:0000313" key="14">
    <source>
        <dbReference type="EMBL" id="PYF43154.1"/>
    </source>
</evidence>
<comment type="subcellular location">
    <subcellularLocation>
        <location evidence="1 13">Cytoplasm</location>
    </subcellularLocation>
</comment>
<feature type="binding site" evidence="13">
    <location>
        <position position="64"/>
    </location>
    <ligand>
        <name>Mg(2+)</name>
        <dbReference type="ChEBI" id="CHEBI:18420"/>
    </ligand>
</feature>
<proteinExistence type="inferred from homology"/>
<dbReference type="Pfam" id="PF03838">
    <property type="entry name" value="RecU"/>
    <property type="match status" value="1"/>
</dbReference>
<evidence type="ECO:0000256" key="8">
    <source>
        <dbReference type="ARBA" id="ARBA00022842"/>
    </source>
</evidence>
<keyword evidence="10 13" id="KW-0234">DNA repair</keyword>
<dbReference type="InterPro" id="IPR004612">
    <property type="entry name" value="Resolv_RecU"/>
</dbReference>
<keyword evidence="8 13" id="KW-0460">Magnesium</keyword>
<keyword evidence="5 13" id="KW-0255">Endonuclease</keyword>
<comment type="catalytic activity">
    <reaction evidence="13">
        <text>Endonucleolytic cleavage at a junction such as a reciprocal single-stranded crossover between two homologous DNA duplexes (Holliday junction).</text>
        <dbReference type="EC" id="3.1.21.10"/>
    </reaction>
</comment>
<evidence type="ECO:0000256" key="11">
    <source>
        <dbReference type="ARBA" id="ARBA00023447"/>
    </source>
</evidence>
<evidence type="ECO:0000256" key="10">
    <source>
        <dbReference type="ARBA" id="ARBA00023204"/>
    </source>
</evidence>
<dbReference type="CDD" id="cd22354">
    <property type="entry name" value="RecU-like"/>
    <property type="match status" value="1"/>
</dbReference>
<comment type="function">
    <text evidence="13">Endonuclease that resolves Holliday junction intermediates in genetic recombination. Cleaves mobile four-strand junctions by introducing symmetrical nicks in paired strands. Promotes annealing of linear ssDNA with homologous dsDNA. Required for DNA repair, homologous recombination and chromosome segregation.</text>
</comment>
<evidence type="ECO:0000256" key="4">
    <source>
        <dbReference type="ARBA" id="ARBA00022723"/>
    </source>
</evidence>
<comment type="caution">
    <text evidence="14">The sequence shown here is derived from an EMBL/GenBank/DDBJ whole genome shotgun (WGS) entry which is preliminary data.</text>
</comment>
<evidence type="ECO:0000256" key="5">
    <source>
        <dbReference type="ARBA" id="ARBA00022759"/>
    </source>
</evidence>
<evidence type="ECO:0000256" key="9">
    <source>
        <dbReference type="ARBA" id="ARBA00023172"/>
    </source>
</evidence>
<evidence type="ECO:0000313" key="15">
    <source>
        <dbReference type="Proteomes" id="UP000247715"/>
    </source>
</evidence>
<dbReference type="NCBIfam" id="NF002581">
    <property type="entry name" value="PRK02234.1-2"/>
    <property type="match status" value="1"/>
</dbReference>
<keyword evidence="9 13" id="KW-0233">DNA recombination</keyword>
<dbReference type="GO" id="GO:0007059">
    <property type="term" value="P:chromosome segregation"/>
    <property type="evidence" value="ECO:0007669"/>
    <property type="project" value="UniProtKB-UniRule"/>
</dbReference>
<dbReference type="GO" id="GO:0003676">
    <property type="term" value="F:nucleic acid binding"/>
    <property type="evidence" value="ECO:0007669"/>
    <property type="project" value="InterPro"/>
</dbReference>
<dbReference type="InterPro" id="IPR011335">
    <property type="entry name" value="Restrct_endonuc-II-like"/>
</dbReference>
<dbReference type="GO" id="GO:0008821">
    <property type="term" value="F:crossover junction DNA endonuclease activity"/>
    <property type="evidence" value="ECO:0007669"/>
    <property type="project" value="UniProtKB-EC"/>
</dbReference>
<evidence type="ECO:0000256" key="3">
    <source>
        <dbReference type="ARBA" id="ARBA00022722"/>
    </source>
</evidence>
<reference evidence="14 15" key="1">
    <citation type="submission" date="2018-06" db="EMBL/GenBank/DDBJ databases">
        <title>Genomic Encyclopedia of Archaeal and Bacterial Type Strains, Phase II (KMG-II): from individual species to whole genera.</title>
        <authorList>
            <person name="Goeker M."/>
        </authorList>
    </citation>
    <scope>NUCLEOTIDE SEQUENCE [LARGE SCALE GENOMIC DNA]</scope>
    <source>
        <strain evidence="14 15">ATCC 29103</strain>
    </source>
</reference>
<comment type="cofactor">
    <cofactor evidence="13">
        <name>Mg(2+)</name>
        <dbReference type="ChEBI" id="CHEBI:18420"/>
    </cofactor>
    <text evidence="13">Binds 1 Mg(2+) ion per subunit.</text>
</comment>
<dbReference type="GO" id="GO:0006281">
    <property type="term" value="P:DNA repair"/>
    <property type="evidence" value="ECO:0007669"/>
    <property type="project" value="UniProtKB-UniRule"/>
</dbReference>
<dbReference type="InterPro" id="IPR011856">
    <property type="entry name" value="tRNA_endonuc-like_dom_sf"/>
</dbReference>
<name>A0A318UJG1_9BACT</name>
<dbReference type="RefSeq" id="WP_002880908.1">
    <property type="nucleotide sequence ID" value="NZ_LS991949.1"/>
</dbReference>
<comment type="caution">
    <text evidence="13">Lacks conserved residue(s) required for the propagation of feature annotation.</text>
</comment>
<keyword evidence="3 13" id="KW-0540">Nuclease</keyword>
<evidence type="ECO:0000256" key="7">
    <source>
        <dbReference type="ARBA" id="ARBA00022801"/>
    </source>
</evidence>
<evidence type="ECO:0000256" key="1">
    <source>
        <dbReference type="ARBA" id="ARBA00004496"/>
    </source>
</evidence>
<keyword evidence="6 13" id="KW-0227">DNA damage</keyword>
<evidence type="ECO:0000256" key="13">
    <source>
        <dbReference type="HAMAP-Rule" id="MF_00130"/>
    </source>
</evidence>
<sequence>MNLIFKNRGMLLETIINQTNEFYFKNNICLIHKKNLDINFKSVFLKNKQLSLENAFIKNKSSVDYYGVYKGKFIAFEAKSTEENSLPLNNIKKHQIEYLDLIEKHQGIAFWIIYYKIQNTFLLIFHKNLKEGIKNKKALKYKEALKLGKKLSLSFPGVLNIIENLIF</sequence>
<dbReference type="SUPFAM" id="SSF52980">
    <property type="entry name" value="Restriction endonuclease-like"/>
    <property type="match status" value="1"/>
</dbReference>
<accession>A0A318UJG1</accession>
<evidence type="ECO:0000256" key="6">
    <source>
        <dbReference type="ARBA" id="ARBA00022763"/>
    </source>
</evidence>
<feature type="site" description="Transition state stabilizer" evidence="13">
    <location>
        <position position="79"/>
    </location>
</feature>
<evidence type="ECO:0000256" key="12">
    <source>
        <dbReference type="ARBA" id="ARBA00029523"/>
    </source>
</evidence>
<dbReference type="GO" id="GO:0000287">
    <property type="term" value="F:magnesium ion binding"/>
    <property type="evidence" value="ECO:0007669"/>
    <property type="project" value="UniProtKB-UniRule"/>
</dbReference>
<keyword evidence="2 13" id="KW-0963">Cytoplasm</keyword>
<dbReference type="Proteomes" id="UP000247715">
    <property type="component" value="Unassembled WGS sequence"/>
</dbReference>
<dbReference type="GO" id="GO:0005737">
    <property type="term" value="C:cytoplasm"/>
    <property type="evidence" value="ECO:0007669"/>
    <property type="project" value="UniProtKB-SubCell"/>
</dbReference>
<dbReference type="AlphaFoldDB" id="A0A318UJG1"/>
<dbReference type="HAMAP" id="MF_00130">
    <property type="entry name" value="RecU"/>
    <property type="match status" value="1"/>
</dbReference>
<dbReference type="EC" id="3.1.21.10" evidence="13"/>
<protein>
    <recommendedName>
        <fullName evidence="12 13">Holliday junction resolvase RecU</fullName>
        <ecNumber evidence="13">3.1.21.10</ecNumber>
    </recommendedName>
    <alternativeName>
        <fullName evidence="13">Recombination protein U homolog</fullName>
    </alternativeName>
</protein>
<dbReference type="Gene3D" id="3.40.1350.10">
    <property type="match status" value="1"/>
</dbReference>
<keyword evidence="4 13" id="KW-0479">Metal-binding</keyword>
<feature type="binding site" evidence="13">
    <location>
        <position position="95"/>
    </location>
    <ligand>
        <name>Mg(2+)</name>
        <dbReference type="ChEBI" id="CHEBI:18420"/>
    </ligand>
</feature>
<dbReference type="EMBL" id="QKLP01000004">
    <property type="protein sequence ID" value="PYF43154.1"/>
    <property type="molecule type" value="Genomic_DNA"/>
</dbReference>
<gene>
    <name evidence="13" type="primary">recU</name>
    <name evidence="14" type="ORF">BCF88_10419</name>
</gene>
<organism evidence="14 15">
    <name type="scientific">Metamycoplasma alkalescens</name>
    <dbReference type="NCBI Taxonomy" id="45363"/>
    <lineage>
        <taxon>Bacteria</taxon>
        <taxon>Bacillati</taxon>
        <taxon>Mycoplasmatota</taxon>
        <taxon>Mycoplasmoidales</taxon>
        <taxon>Metamycoplasmataceae</taxon>
        <taxon>Metamycoplasma</taxon>
    </lineage>
</organism>
<dbReference type="GO" id="GO:0006310">
    <property type="term" value="P:DNA recombination"/>
    <property type="evidence" value="ECO:0007669"/>
    <property type="project" value="UniProtKB-UniRule"/>
</dbReference>
<keyword evidence="7 13" id="KW-0378">Hydrolase</keyword>
<comment type="similarity">
    <text evidence="11 13">Belongs to the RecU family.</text>
</comment>
<evidence type="ECO:0000256" key="2">
    <source>
        <dbReference type="ARBA" id="ARBA00022490"/>
    </source>
</evidence>